<dbReference type="OrthoDB" id="9995056at2"/>
<reference evidence="1 2" key="1">
    <citation type="submission" date="2018-12" db="EMBL/GenBank/DDBJ databases">
        <authorList>
            <person name="Sun L."/>
            <person name="Chen Z."/>
        </authorList>
    </citation>
    <scope>NUCLEOTIDE SEQUENCE [LARGE SCALE GENOMIC DNA]</scope>
    <source>
        <strain evidence="1 2">DSM 15890</strain>
    </source>
</reference>
<accession>A0A3S1DGL9</accession>
<name>A0A3S1DGL9_9BACL</name>
<protein>
    <submittedName>
        <fullName evidence="1">Uncharacterized protein</fullName>
    </submittedName>
</protein>
<sequence>MLRKEAFILYLVLVMFVSGCSSNSLEGMQKYQNDKQGIEFKLPEDWTVTDKSMGQGITWLVVSEDEYIELEGHTGPFINIYGFKPGDMSIISEKLESLREISDGKDLTETTSKIGGKEAIKFVTEELGEGNEKGRIVFYIIDDKDMSMLIETIELAEDHDNSIKKMDNTIKSIKFK</sequence>
<dbReference type="EMBL" id="RZNY01000015">
    <property type="protein sequence ID" value="RUT44444.1"/>
    <property type="molecule type" value="Genomic_DNA"/>
</dbReference>
<proteinExistence type="predicted"/>
<dbReference type="RefSeq" id="WP_127193389.1">
    <property type="nucleotide sequence ID" value="NZ_RZNY01000015.1"/>
</dbReference>
<evidence type="ECO:0000313" key="2">
    <source>
        <dbReference type="Proteomes" id="UP000279446"/>
    </source>
</evidence>
<comment type="caution">
    <text evidence="1">The sequence shown here is derived from an EMBL/GenBank/DDBJ whole genome shotgun (WGS) entry which is preliminary data.</text>
</comment>
<dbReference type="PROSITE" id="PS51257">
    <property type="entry name" value="PROKAR_LIPOPROTEIN"/>
    <property type="match status" value="1"/>
</dbReference>
<gene>
    <name evidence="1" type="ORF">EJP82_17665</name>
</gene>
<dbReference type="AlphaFoldDB" id="A0A3S1DGL9"/>
<dbReference type="Proteomes" id="UP000279446">
    <property type="component" value="Unassembled WGS sequence"/>
</dbReference>
<evidence type="ECO:0000313" key="1">
    <source>
        <dbReference type="EMBL" id="RUT44444.1"/>
    </source>
</evidence>
<keyword evidence="2" id="KW-1185">Reference proteome</keyword>
<organism evidence="1 2">
    <name type="scientific">Paenibacillus anaericanus</name>
    <dbReference type="NCBI Taxonomy" id="170367"/>
    <lineage>
        <taxon>Bacteria</taxon>
        <taxon>Bacillati</taxon>
        <taxon>Bacillota</taxon>
        <taxon>Bacilli</taxon>
        <taxon>Bacillales</taxon>
        <taxon>Paenibacillaceae</taxon>
        <taxon>Paenibacillus</taxon>
    </lineage>
</organism>